<dbReference type="GO" id="GO:0008270">
    <property type="term" value="F:zinc ion binding"/>
    <property type="evidence" value="ECO:0007669"/>
    <property type="project" value="InterPro"/>
</dbReference>
<evidence type="ECO:0000256" key="6">
    <source>
        <dbReference type="SAM" id="MobiDB-lite"/>
    </source>
</evidence>
<feature type="compositionally biased region" description="Low complexity" evidence="6">
    <location>
        <begin position="439"/>
        <end position="448"/>
    </location>
</feature>
<protein>
    <recommendedName>
        <fullName evidence="7">Zn(2)-C6 fungal-type domain-containing protein</fullName>
    </recommendedName>
</protein>
<feature type="compositionally biased region" description="Low complexity" evidence="6">
    <location>
        <begin position="420"/>
        <end position="431"/>
    </location>
</feature>
<dbReference type="SUPFAM" id="SSF57701">
    <property type="entry name" value="Zn2/Cys6 DNA-binding domain"/>
    <property type="match status" value="1"/>
</dbReference>
<evidence type="ECO:0000259" key="7">
    <source>
        <dbReference type="PROSITE" id="PS50048"/>
    </source>
</evidence>
<dbReference type="GO" id="GO:0005634">
    <property type="term" value="C:nucleus"/>
    <property type="evidence" value="ECO:0007669"/>
    <property type="project" value="UniProtKB-SubCell"/>
</dbReference>
<sequence length="576" mass="61310">MDGKTIRLRASCNACNESKVRCSQHKPTCARCERNGADCVYGLSRRTHKDAPPIAVPPSRPRRASPSTSSTGDTAAASANAATANNNIIKNNNNNNNNNNNSSNSSNNSNNPNTNNWRRRGLSFPKSGTATPSHSSTSPDRLTRRRTQDATLFGDLGDLGDLGDMGDMDYSMSPTTGPPHFMSTPHSQQQHRPLHHHHQQNGVAATPQFHLYATTTNTTQGPPAPADPVHRPGLLLDFNSLVTGNSGGPLTDPLSAAVTRFSSPGLSAAEYASKPWELASLFGGGGGGGGNDSSDSGSAPDMATFWARQMATAGQSSSSPCSATPPSPECDQCTCHAGVTELLASMRGGGDDRRLSLDAQLAKLKRCIVSSETSMGCAHAHSSRDDAEPIHIMAVATLIGYVIDEFEMLATESPPPLGRSSSAGDMAALGGADMGGAGSSHSSGSDDSTLSPHKSASGTTSGGTVNNKPNKTLTLGLRLQPRLSWGVLELEDDDEVDLRQRLYLLSFRKLERLLVQLTMYLRNLHDARASLPDPSRHMAFVMACDYTRLWLEKKAEDVKRLFSVSTVDETIDPMLM</sequence>
<evidence type="ECO:0000256" key="5">
    <source>
        <dbReference type="ARBA" id="ARBA00023242"/>
    </source>
</evidence>
<dbReference type="InterPro" id="IPR001138">
    <property type="entry name" value="Zn2Cys6_DnaBD"/>
</dbReference>
<dbReference type="PANTHER" id="PTHR47338:SF19">
    <property type="entry name" value="ZN(II)2CYS6 TRANSCRIPTION FACTOR (EUROFUNG)"/>
    <property type="match status" value="1"/>
</dbReference>
<evidence type="ECO:0000256" key="4">
    <source>
        <dbReference type="ARBA" id="ARBA00023163"/>
    </source>
</evidence>
<reference evidence="8" key="1">
    <citation type="journal article" date="2023" name="Mol. Phylogenet. Evol.">
        <title>Genome-scale phylogeny and comparative genomics of the fungal order Sordariales.</title>
        <authorList>
            <person name="Hensen N."/>
            <person name="Bonometti L."/>
            <person name="Westerberg I."/>
            <person name="Brannstrom I.O."/>
            <person name="Guillou S."/>
            <person name="Cros-Aarteil S."/>
            <person name="Calhoun S."/>
            <person name="Haridas S."/>
            <person name="Kuo A."/>
            <person name="Mondo S."/>
            <person name="Pangilinan J."/>
            <person name="Riley R."/>
            <person name="LaButti K."/>
            <person name="Andreopoulos B."/>
            <person name="Lipzen A."/>
            <person name="Chen C."/>
            <person name="Yan M."/>
            <person name="Daum C."/>
            <person name="Ng V."/>
            <person name="Clum A."/>
            <person name="Steindorff A."/>
            <person name="Ohm R.A."/>
            <person name="Martin F."/>
            <person name="Silar P."/>
            <person name="Natvig D.O."/>
            <person name="Lalanne C."/>
            <person name="Gautier V."/>
            <person name="Ament-Velasquez S.L."/>
            <person name="Kruys A."/>
            <person name="Hutchinson M.I."/>
            <person name="Powell A.J."/>
            <person name="Barry K."/>
            <person name="Miller A.N."/>
            <person name="Grigoriev I.V."/>
            <person name="Debuchy R."/>
            <person name="Gladieux P."/>
            <person name="Hiltunen Thoren M."/>
            <person name="Johannesson H."/>
        </authorList>
    </citation>
    <scope>NUCLEOTIDE SEQUENCE</scope>
    <source>
        <strain evidence="8">CBS 958.72</strain>
    </source>
</reference>
<evidence type="ECO:0000256" key="1">
    <source>
        <dbReference type="ARBA" id="ARBA00004123"/>
    </source>
</evidence>
<keyword evidence="5" id="KW-0539">Nucleus</keyword>
<dbReference type="Pfam" id="PF00172">
    <property type="entry name" value="Zn_clus"/>
    <property type="match status" value="1"/>
</dbReference>
<dbReference type="InterPro" id="IPR050815">
    <property type="entry name" value="TF_fung"/>
</dbReference>
<feature type="region of interest" description="Disordered" evidence="6">
    <location>
        <begin position="413"/>
        <end position="472"/>
    </location>
</feature>
<reference evidence="8" key="2">
    <citation type="submission" date="2023-06" db="EMBL/GenBank/DDBJ databases">
        <authorList>
            <consortium name="Lawrence Berkeley National Laboratory"/>
            <person name="Haridas S."/>
            <person name="Hensen N."/>
            <person name="Bonometti L."/>
            <person name="Westerberg I."/>
            <person name="Brannstrom I.O."/>
            <person name="Guillou S."/>
            <person name="Cros-Aarteil S."/>
            <person name="Calhoun S."/>
            <person name="Kuo A."/>
            <person name="Mondo S."/>
            <person name="Pangilinan J."/>
            <person name="Riley R."/>
            <person name="Labutti K."/>
            <person name="Andreopoulos B."/>
            <person name="Lipzen A."/>
            <person name="Chen C."/>
            <person name="Yanf M."/>
            <person name="Daum C."/>
            <person name="Ng V."/>
            <person name="Clum A."/>
            <person name="Steindorff A."/>
            <person name="Ohm R."/>
            <person name="Martin F."/>
            <person name="Silar P."/>
            <person name="Natvig D."/>
            <person name="Lalanne C."/>
            <person name="Gautier V."/>
            <person name="Ament-Velasquez S.L."/>
            <person name="Kruys A."/>
            <person name="Hutchinson M.I."/>
            <person name="Powell A.J."/>
            <person name="Barry K."/>
            <person name="Miller A.N."/>
            <person name="Grigoriev I.V."/>
            <person name="Debuchy R."/>
            <person name="Gladieux P."/>
            <person name="Thoren M.H."/>
            <person name="Johannesson H."/>
        </authorList>
    </citation>
    <scope>NUCLEOTIDE SEQUENCE</scope>
    <source>
        <strain evidence="8">CBS 958.72</strain>
    </source>
</reference>
<feature type="compositionally biased region" description="Polar residues" evidence="6">
    <location>
        <begin position="449"/>
        <end position="472"/>
    </location>
</feature>
<keyword evidence="9" id="KW-1185">Reference proteome</keyword>
<dbReference type="PRINTS" id="PR00755">
    <property type="entry name" value="AFLATOXINBRP"/>
</dbReference>
<name>A0AAE0N8D4_9PEZI</name>
<proteinExistence type="predicted"/>
<dbReference type="SMART" id="SM00066">
    <property type="entry name" value="GAL4"/>
    <property type="match status" value="1"/>
</dbReference>
<keyword evidence="2" id="KW-0479">Metal-binding</keyword>
<dbReference type="GO" id="GO:0000981">
    <property type="term" value="F:DNA-binding transcription factor activity, RNA polymerase II-specific"/>
    <property type="evidence" value="ECO:0007669"/>
    <property type="project" value="InterPro"/>
</dbReference>
<dbReference type="AlphaFoldDB" id="A0AAE0N8D4"/>
<feature type="compositionally biased region" description="Low complexity" evidence="6">
    <location>
        <begin position="64"/>
        <end position="116"/>
    </location>
</feature>
<dbReference type="PROSITE" id="PS50048">
    <property type="entry name" value="ZN2_CY6_FUNGAL_2"/>
    <property type="match status" value="1"/>
</dbReference>
<accession>A0AAE0N8D4</accession>
<comment type="caution">
    <text evidence="8">The sequence shown here is derived from an EMBL/GenBank/DDBJ whole genome shotgun (WGS) entry which is preliminary data.</text>
</comment>
<keyword evidence="4" id="KW-0804">Transcription</keyword>
<feature type="compositionally biased region" description="Polar residues" evidence="6">
    <location>
        <begin position="126"/>
        <end position="140"/>
    </location>
</feature>
<evidence type="ECO:0000256" key="2">
    <source>
        <dbReference type="ARBA" id="ARBA00022723"/>
    </source>
</evidence>
<keyword evidence="3" id="KW-0805">Transcription regulation</keyword>
<evidence type="ECO:0000256" key="3">
    <source>
        <dbReference type="ARBA" id="ARBA00023015"/>
    </source>
</evidence>
<comment type="subcellular location">
    <subcellularLocation>
        <location evidence="1">Nucleus</location>
    </subcellularLocation>
</comment>
<evidence type="ECO:0000313" key="8">
    <source>
        <dbReference type="EMBL" id="KAK3373229.1"/>
    </source>
</evidence>
<feature type="region of interest" description="Disordered" evidence="6">
    <location>
        <begin position="48"/>
        <end position="201"/>
    </location>
</feature>
<feature type="domain" description="Zn(2)-C6 fungal-type" evidence="7">
    <location>
        <begin position="11"/>
        <end position="41"/>
    </location>
</feature>
<dbReference type="InterPro" id="IPR036864">
    <property type="entry name" value="Zn2-C6_fun-type_DNA-bd_sf"/>
</dbReference>
<dbReference type="Gene3D" id="4.10.240.10">
    <property type="entry name" value="Zn(2)-C6 fungal-type DNA-binding domain"/>
    <property type="match status" value="1"/>
</dbReference>
<evidence type="ECO:0000313" key="9">
    <source>
        <dbReference type="Proteomes" id="UP001287356"/>
    </source>
</evidence>
<dbReference type="PANTHER" id="PTHR47338">
    <property type="entry name" value="ZN(II)2CYS6 TRANSCRIPTION FACTOR (EUROFUNG)-RELATED"/>
    <property type="match status" value="1"/>
</dbReference>
<organism evidence="8 9">
    <name type="scientific">Lasiosphaeria ovina</name>
    <dbReference type="NCBI Taxonomy" id="92902"/>
    <lineage>
        <taxon>Eukaryota</taxon>
        <taxon>Fungi</taxon>
        <taxon>Dikarya</taxon>
        <taxon>Ascomycota</taxon>
        <taxon>Pezizomycotina</taxon>
        <taxon>Sordariomycetes</taxon>
        <taxon>Sordariomycetidae</taxon>
        <taxon>Sordariales</taxon>
        <taxon>Lasiosphaeriaceae</taxon>
        <taxon>Lasiosphaeria</taxon>
    </lineage>
</organism>
<dbReference type="EMBL" id="JAULSN010000004">
    <property type="protein sequence ID" value="KAK3373229.1"/>
    <property type="molecule type" value="Genomic_DNA"/>
</dbReference>
<dbReference type="Proteomes" id="UP001287356">
    <property type="component" value="Unassembled WGS sequence"/>
</dbReference>
<dbReference type="CDD" id="cd00067">
    <property type="entry name" value="GAL4"/>
    <property type="match status" value="1"/>
</dbReference>
<gene>
    <name evidence="8" type="ORF">B0T24DRAFT_678697</name>
</gene>